<evidence type="ECO:0000256" key="1">
    <source>
        <dbReference type="PROSITE-ProRule" id="PRU00277"/>
    </source>
</evidence>
<reference evidence="3" key="1">
    <citation type="submission" date="2010-02" db="EMBL/GenBank/DDBJ databases">
        <title>Sequencing and annotation of the Blastocystis hominis genome.</title>
        <authorList>
            <person name="Wincker P."/>
        </authorList>
    </citation>
    <scope>NUCLEOTIDE SEQUENCE</scope>
    <source>
        <strain evidence="3">Singapore isolate B</strain>
    </source>
</reference>
<dbReference type="SUPFAM" id="SSF54534">
    <property type="entry name" value="FKBP-like"/>
    <property type="match status" value="1"/>
</dbReference>
<dbReference type="GeneID" id="24922921"/>
<feature type="domain" description="PPIase FKBP-type" evidence="2">
    <location>
        <begin position="291"/>
        <end position="364"/>
    </location>
</feature>
<dbReference type="Pfam" id="PF00254">
    <property type="entry name" value="FKBP_C"/>
    <property type="match status" value="1"/>
</dbReference>
<dbReference type="GO" id="GO:0003755">
    <property type="term" value="F:peptidyl-prolyl cis-trans isomerase activity"/>
    <property type="evidence" value="ECO:0007669"/>
    <property type="project" value="UniProtKB-KW"/>
</dbReference>
<dbReference type="EMBL" id="FN668688">
    <property type="protein sequence ID" value="CBK24629.2"/>
    <property type="molecule type" value="Genomic_DNA"/>
</dbReference>
<name>D8M990_BLAHO</name>
<dbReference type="EC" id="5.2.1.8" evidence="1"/>
<evidence type="ECO:0000313" key="4">
    <source>
        <dbReference type="Proteomes" id="UP000008312"/>
    </source>
</evidence>
<keyword evidence="1" id="KW-0413">Isomerase</keyword>
<keyword evidence="4" id="KW-1185">Reference proteome</keyword>
<evidence type="ECO:0000313" key="3">
    <source>
        <dbReference type="EMBL" id="CBK24629.2"/>
    </source>
</evidence>
<dbReference type="InterPro" id="IPR046357">
    <property type="entry name" value="PPIase_dom_sf"/>
</dbReference>
<accession>D8M990</accession>
<dbReference type="InParanoid" id="D8M990"/>
<dbReference type="InterPro" id="IPR001179">
    <property type="entry name" value="PPIase_FKBP_dom"/>
</dbReference>
<comment type="catalytic activity">
    <reaction evidence="1">
        <text>[protein]-peptidylproline (omega=180) = [protein]-peptidylproline (omega=0)</text>
        <dbReference type="Rhea" id="RHEA:16237"/>
        <dbReference type="Rhea" id="RHEA-COMP:10747"/>
        <dbReference type="Rhea" id="RHEA-COMP:10748"/>
        <dbReference type="ChEBI" id="CHEBI:83833"/>
        <dbReference type="ChEBI" id="CHEBI:83834"/>
        <dbReference type="EC" id="5.2.1.8"/>
    </reaction>
</comment>
<dbReference type="Gene3D" id="3.10.50.40">
    <property type="match status" value="1"/>
</dbReference>
<evidence type="ECO:0000259" key="2">
    <source>
        <dbReference type="PROSITE" id="PS50059"/>
    </source>
</evidence>
<dbReference type="PROSITE" id="PS50059">
    <property type="entry name" value="FKBP_PPIASE"/>
    <property type="match status" value="1"/>
</dbReference>
<dbReference type="PANTHER" id="PTHR47598:SF1">
    <property type="entry name" value="PEPTIDYL-PROLYL CIS-TRANS ISOMERASE FKBP17-2, CHLOROPLASTIC"/>
    <property type="match status" value="1"/>
</dbReference>
<dbReference type="OrthoDB" id="1902587at2759"/>
<protein>
    <recommendedName>
        <fullName evidence="1">peptidylprolyl isomerase</fullName>
        <ecNumber evidence="1">5.2.1.8</ecNumber>
    </recommendedName>
</protein>
<proteinExistence type="predicted"/>
<dbReference type="InterPro" id="IPR053111">
    <property type="entry name" value="Chloro_FKBP-type_PPIase"/>
</dbReference>
<dbReference type="PANTHER" id="PTHR47598">
    <property type="entry name" value="PEPTIDYL-PROLYL CIS-TRANS ISOMERASE FKBP17-2, CHLOROPLASTIC"/>
    <property type="match status" value="1"/>
</dbReference>
<organism evidence="3">
    <name type="scientific">Blastocystis hominis</name>
    <dbReference type="NCBI Taxonomy" id="12968"/>
    <lineage>
        <taxon>Eukaryota</taxon>
        <taxon>Sar</taxon>
        <taxon>Stramenopiles</taxon>
        <taxon>Bigyra</taxon>
        <taxon>Opalozoa</taxon>
        <taxon>Opalinata</taxon>
        <taxon>Blastocystidae</taxon>
        <taxon>Blastocystis</taxon>
    </lineage>
</organism>
<keyword evidence="1" id="KW-0697">Rotamase</keyword>
<sequence>MGLVPIDKINWNLLPVSPEQRRQQAFTAVDGMATPSPSLGGDSLKKKIQHRFLDTSEEILYNGVLLRGRCFGTGKCFMFLTTKPRARSGKLELNIGIKEIANVKYVTDKSFSFEDINNKTYYFRAAHGDVKMWYEIGMSEEPENYFFAERILPGKTLDVALICRSLKLTSVALSALPKSKSIVCVKATVEDKTIPIAYLSRKRPQQCVNIELKPQQMSISLQSTGDLPVDIIGYVHDVDVASLAAIRKQIMTSPPSGPSFDPFDVSGFSQLGEYIRFKDVKIGSGLVPMRGQTVLLSYKLKLPSGEEINSDIKADRSHLPIKRKIPVAVAKVCPGVDKALRTMREGGERIVVIRPENGYGEKGY</sequence>
<dbReference type="InterPro" id="IPR041232">
    <property type="entry name" value="NPL"/>
</dbReference>
<dbReference type="Pfam" id="PF17800">
    <property type="entry name" value="NPL"/>
    <property type="match status" value="1"/>
</dbReference>
<gene>
    <name evidence="3" type="ORF">GSBLH_T00006797001</name>
</gene>
<dbReference type="Proteomes" id="UP000008312">
    <property type="component" value="Unassembled WGS sequence"/>
</dbReference>
<dbReference type="GO" id="GO:0009507">
    <property type="term" value="C:chloroplast"/>
    <property type="evidence" value="ECO:0007669"/>
    <property type="project" value="TreeGrafter"/>
</dbReference>
<dbReference type="Gene3D" id="2.60.120.340">
    <property type="entry name" value="Nucleoplasmin core domain"/>
    <property type="match status" value="1"/>
</dbReference>
<dbReference type="RefSeq" id="XP_012898677.1">
    <property type="nucleotide sequence ID" value="XM_013043223.1"/>
</dbReference>
<dbReference type="AlphaFoldDB" id="D8M990"/>